<gene>
    <name evidence="3" type="ORF">WN50_11235</name>
    <name evidence="4" type="ORF">WN50_38905</name>
</gene>
<dbReference type="OrthoDB" id="465845at2"/>
<feature type="transmembrane region" description="Helical" evidence="2">
    <location>
        <begin position="20"/>
        <end position="41"/>
    </location>
</feature>
<sequence length="70" mass="7669">MSILMEVTTNVAYQNYVQWALWGILAAGFLAATIIGSIAWYNSKRPAGWEDADAPGWVPKVDADKDKPGQ</sequence>
<dbReference type="NCBIfam" id="NF047378">
    <property type="entry name" value="photo_II_Psb35"/>
    <property type="match status" value="1"/>
</dbReference>
<evidence type="ECO:0000313" key="5">
    <source>
        <dbReference type="Proteomes" id="UP000033607"/>
    </source>
</evidence>
<keyword evidence="2" id="KW-0812">Transmembrane</keyword>
<protein>
    <submittedName>
        <fullName evidence="3">Uncharacterized protein</fullName>
    </submittedName>
</protein>
<reference evidence="3 5" key="1">
    <citation type="submission" date="2015-06" db="EMBL/GenBank/DDBJ databases">
        <title>Draft genome assembly of filamentous brackish cyanobacterium Limnoraphis robusta strain CS-951.</title>
        <authorList>
            <person name="Willis A."/>
            <person name="Parks M."/>
            <person name="Burford M.A."/>
        </authorList>
    </citation>
    <scope>NUCLEOTIDE SEQUENCE [LARGE SCALE GENOMIC DNA]</scope>
    <source>
        <strain evidence="3 5">CS-951</strain>
    </source>
</reference>
<evidence type="ECO:0000256" key="2">
    <source>
        <dbReference type="SAM" id="Phobius"/>
    </source>
</evidence>
<evidence type="ECO:0000313" key="3">
    <source>
        <dbReference type="EMBL" id="KKD38001.1"/>
    </source>
</evidence>
<dbReference type="Proteomes" id="UP000033607">
    <property type="component" value="Unassembled WGS sequence"/>
</dbReference>
<evidence type="ECO:0000256" key="1">
    <source>
        <dbReference type="SAM" id="MobiDB-lite"/>
    </source>
</evidence>
<dbReference type="AlphaFoldDB" id="A0A0F5YGJ2"/>
<name>A0A0F5YGJ2_9CYAN</name>
<dbReference type="EMBL" id="LATL02000316">
    <property type="protein sequence ID" value="KMW69986.1"/>
    <property type="molecule type" value="Genomic_DNA"/>
</dbReference>
<evidence type="ECO:0000313" key="4">
    <source>
        <dbReference type="EMBL" id="KMW69986.1"/>
    </source>
</evidence>
<feature type="region of interest" description="Disordered" evidence="1">
    <location>
        <begin position="47"/>
        <end position="70"/>
    </location>
</feature>
<comment type="caution">
    <text evidence="3">The sequence shown here is derived from an EMBL/GenBank/DDBJ whole genome shotgun (WGS) entry which is preliminary data.</text>
</comment>
<dbReference type="EMBL" id="LATL02000005">
    <property type="protein sequence ID" value="KKD38001.1"/>
    <property type="molecule type" value="Genomic_DNA"/>
</dbReference>
<proteinExistence type="predicted"/>
<keyword evidence="2" id="KW-1133">Transmembrane helix</keyword>
<organism evidence="3 5">
    <name type="scientific">Limnoraphis robusta CS-951</name>
    <dbReference type="NCBI Taxonomy" id="1637645"/>
    <lineage>
        <taxon>Bacteria</taxon>
        <taxon>Bacillati</taxon>
        <taxon>Cyanobacteriota</taxon>
        <taxon>Cyanophyceae</taxon>
        <taxon>Oscillatoriophycideae</taxon>
        <taxon>Oscillatoriales</taxon>
        <taxon>Sirenicapillariaceae</taxon>
        <taxon>Limnoraphis</taxon>
    </lineage>
</organism>
<feature type="compositionally biased region" description="Basic and acidic residues" evidence="1">
    <location>
        <begin position="61"/>
        <end position="70"/>
    </location>
</feature>
<accession>A0A0F5YGJ2</accession>
<dbReference type="Pfam" id="PF26623">
    <property type="entry name" value="Psb35"/>
    <property type="match status" value="1"/>
</dbReference>
<keyword evidence="2" id="KW-0472">Membrane</keyword>
<dbReference type="InterPro" id="IPR058149">
    <property type="entry name" value="Psb35"/>
</dbReference>